<accession>A0A6V6ZD86</accession>
<dbReference type="RefSeq" id="WP_180910976.1">
    <property type="nucleotide sequence ID" value="NZ_CAIJDP010000122.1"/>
</dbReference>
<evidence type="ECO:0000313" key="2">
    <source>
        <dbReference type="Proteomes" id="UP000530060"/>
    </source>
</evidence>
<dbReference type="Proteomes" id="UP000530060">
    <property type="component" value="Unassembled WGS sequence"/>
</dbReference>
<protein>
    <submittedName>
        <fullName evidence="1">Uncharacterized protein</fullName>
    </submittedName>
</protein>
<name>A0A6V6ZD86_9FLAO</name>
<evidence type="ECO:0000313" key="1">
    <source>
        <dbReference type="EMBL" id="CAD0009771.1"/>
    </source>
</evidence>
<gene>
    <name evidence="1" type="ORF">FLAT13_05087</name>
</gene>
<reference evidence="1 2" key="1">
    <citation type="submission" date="2020-06" db="EMBL/GenBank/DDBJ databases">
        <authorList>
            <person name="Criscuolo A."/>
        </authorList>
    </citation>
    <scope>NUCLEOTIDE SEQUENCE [LARGE SCALE GENOMIC DNA]</scope>
    <source>
        <strain evidence="2">CIP 111411</strain>
    </source>
</reference>
<dbReference type="AlphaFoldDB" id="A0A6V6ZD86"/>
<dbReference type="PROSITE" id="PS51257">
    <property type="entry name" value="PROKAR_LIPOPROTEIN"/>
    <property type="match status" value="1"/>
</dbReference>
<comment type="caution">
    <text evidence="1">The sequence shown here is derived from an EMBL/GenBank/DDBJ whole genome shotgun (WGS) entry which is preliminary data.</text>
</comment>
<keyword evidence="2" id="KW-1185">Reference proteome</keyword>
<proteinExistence type="predicted"/>
<organism evidence="1 2">
    <name type="scientific">Flavobacterium salmonis</name>
    <dbReference type="NCBI Taxonomy" id="2654844"/>
    <lineage>
        <taxon>Bacteria</taxon>
        <taxon>Pseudomonadati</taxon>
        <taxon>Bacteroidota</taxon>
        <taxon>Flavobacteriia</taxon>
        <taxon>Flavobacteriales</taxon>
        <taxon>Flavobacteriaceae</taxon>
        <taxon>Flavobacterium</taxon>
    </lineage>
</organism>
<sequence length="323" mass="38334">MKNIIIIFLIFSLFSCNKNKQQVEKFQKFIDIDINADYKNYFDKLSSNYINVLKIKYKTQDSNKIYDILVSEHKGIHDSIKLGVYRVKNTMIDSVISKEKNIRILKYRLSLFDTKHQSEMYQEKVVIEITKNKVIKYIPYNPGSVPQTDSLIVSSYSQKLLDEISSTLKFKEYDENSKVFKKTKNRFVEYHSLFKTDNLSLLNFVYPPIFQALLKENNQVEFTLEQKKQFLDYIKKGKDSQKLNFKKFLIDKFKKTDCNEKDAYLLDYAIYVGNNLYIPAKLIVIQENEEIYFIEADFSELKTNYLNVFSEDFINCLEHNSEK</sequence>
<dbReference type="EMBL" id="CAIJDP010000122">
    <property type="protein sequence ID" value="CAD0009771.1"/>
    <property type="molecule type" value="Genomic_DNA"/>
</dbReference>